<evidence type="ECO:0000313" key="11">
    <source>
        <dbReference type="EMBL" id="MFC3957049.1"/>
    </source>
</evidence>
<feature type="transmembrane region" description="Helical" evidence="9">
    <location>
        <begin position="103"/>
        <end position="126"/>
    </location>
</feature>
<evidence type="ECO:0000256" key="6">
    <source>
        <dbReference type="ARBA" id="ARBA00022989"/>
    </source>
</evidence>
<name>A0ABD5NIV6_9EURY</name>
<proteinExistence type="inferred from homology"/>
<keyword evidence="4" id="KW-1003">Cell membrane</keyword>
<keyword evidence="6 9" id="KW-1133">Transmembrane helix</keyword>
<comment type="caution">
    <text evidence="11">The sequence shown here is derived from an EMBL/GenBank/DDBJ whole genome shotgun (WGS) entry which is preliminary data.</text>
</comment>
<comment type="similarity">
    <text evidence="8">Belongs to the NhaC Na(+)/H(+) (TC 2.A.35) antiporter family.</text>
</comment>
<evidence type="ECO:0000313" key="12">
    <source>
        <dbReference type="Proteomes" id="UP001595846"/>
    </source>
</evidence>
<evidence type="ECO:0000256" key="4">
    <source>
        <dbReference type="ARBA" id="ARBA00022475"/>
    </source>
</evidence>
<evidence type="ECO:0000256" key="1">
    <source>
        <dbReference type="ARBA" id="ARBA00004651"/>
    </source>
</evidence>
<keyword evidence="5 9" id="KW-0812">Transmembrane</keyword>
<evidence type="ECO:0000256" key="9">
    <source>
        <dbReference type="SAM" id="Phobius"/>
    </source>
</evidence>
<protein>
    <submittedName>
        <fullName evidence="11">Na+/H+ antiporter NhaC</fullName>
    </submittedName>
</protein>
<accession>A0ABD5NIV6</accession>
<keyword evidence="2" id="KW-0813">Transport</keyword>
<dbReference type="GO" id="GO:0005886">
    <property type="term" value="C:plasma membrane"/>
    <property type="evidence" value="ECO:0007669"/>
    <property type="project" value="UniProtKB-SubCell"/>
</dbReference>
<evidence type="ECO:0000256" key="3">
    <source>
        <dbReference type="ARBA" id="ARBA00022449"/>
    </source>
</evidence>
<feature type="domain" description="Na+/H+ antiporter NhaC-like C-terminal" evidence="10">
    <location>
        <begin position="189"/>
        <end position="480"/>
    </location>
</feature>
<feature type="transmembrane region" description="Helical" evidence="9">
    <location>
        <begin position="382"/>
        <end position="406"/>
    </location>
</feature>
<dbReference type="InterPro" id="IPR052180">
    <property type="entry name" value="NhaC_Na-H+_Antiporter"/>
</dbReference>
<dbReference type="PANTHER" id="PTHR33451:SF3">
    <property type="entry name" value="MALATE-2H(+)_NA(+)-LACTATE ANTIPORTER"/>
    <property type="match status" value="1"/>
</dbReference>
<dbReference type="EMBL" id="JBHSAQ010000001">
    <property type="protein sequence ID" value="MFC3957049.1"/>
    <property type="molecule type" value="Genomic_DNA"/>
</dbReference>
<feature type="transmembrane region" description="Helical" evidence="9">
    <location>
        <begin position="35"/>
        <end position="57"/>
    </location>
</feature>
<dbReference type="PANTHER" id="PTHR33451">
    <property type="entry name" value="MALATE-2H(+)/NA(+)-LACTATE ANTIPORTER"/>
    <property type="match status" value="1"/>
</dbReference>
<keyword evidence="7 9" id="KW-0472">Membrane</keyword>
<feature type="transmembrane region" description="Helical" evidence="9">
    <location>
        <begin position="64"/>
        <end position="83"/>
    </location>
</feature>
<dbReference type="GO" id="GO:0015297">
    <property type="term" value="F:antiporter activity"/>
    <property type="evidence" value="ECO:0007669"/>
    <property type="project" value="UniProtKB-KW"/>
</dbReference>
<dbReference type="NCBIfam" id="TIGR00931">
    <property type="entry name" value="antiport_nhaC"/>
    <property type="match status" value="1"/>
</dbReference>
<feature type="transmembrane region" description="Helical" evidence="9">
    <location>
        <begin position="221"/>
        <end position="243"/>
    </location>
</feature>
<feature type="transmembrane region" description="Helical" evidence="9">
    <location>
        <begin position="447"/>
        <end position="477"/>
    </location>
</feature>
<feature type="transmembrane region" description="Helical" evidence="9">
    <location>
        <begin position="138"/>
        <end position="158"/>
    </location>
</feature>
<gene>
    <name evidence="11" type="primary">nhaC</name>
    <name evidence="11" type="ORF">ACFOUR_01505</name>
</gene>
<keyword evidence="12" id="KW-1185">Reference proteome</keyword>
<organism evidence="11 12">
    <name type="scientific">Halovivax cerinus</name>
    <dbReference type="NCBI Taxonomy" id="1487865"/>
    <lineage>
        <taxon>Archaea</taxon>
        <taxon>Methanobacteriati</taxon>
        <taxon>Methanobacteriota</taxon>
        <taxon>Stenosarchaea group</taxon>
        <taxon>Halobacteria</taxon>
        <taxon>Halobacteriales</taxon>
        <taxon>Natrialbaceae</taxon>
        <taxon>Halovivax</taxon>
    </lineage>
</organism>
<dbReference type="InterPro" id="IPR018461">
    <property type="entry name" value="Na/H_Antiport_NhaC-like_C"/>
</dbReference>
<dbReference type="Proteomes" id="UP001595846">
    <property type="component" value="Unassembled WGS sequence"/>
</dbReference>
<evidence type="ECO:0000256" key="2">
    <source>
        <dbReference type="ARBA" id="ARBA00022448"/>
    </source>
</evidence>
<dbReference type="Pfam" id="PF03553">
    <property type="entry name" value="Na_H_antiporter"/>
    <property type="match status" value="1"/>
</dbReference>
<comment type="subcellular location">
    <subcellularLocation>
        <location evidence="1">Cell membrane</location>
        <topology evidence="1">Multi-pass membrane protein</topology>
    </subcellularLocation>
</comment>
<evidence type="ECO:0000259" key="10">
    <source>
        <dbReference type="Pfam" id="PF03553"/>
    </source>
</evidence>
<keyword evidence="3" id="KW-0050">Antiport</keyword>
<reference evidence="11 12" key="1">
    <citation type="journal article" date="2019" name="Int. J. Syst. Evol. Microbiol.">
        <title>The Global Catalogue of Microorganisms (GCM) 10K type strain sequencing project: providing services to taxonomists for standard genome sequencing and annotation.</title>
        <authorList>
            <consortium name="The Broad Institute Genomics Platform"/>
            <consortium name="The Broad Institute Genome Sequencing Center for Infectious Disease"/>
            <person name="Wu L."/>
            <person name="Ma J."/>
        </authorList>
    </citation>
    <scope>NUCLEOTIDE SEQUENCE [LARGE SCALE GENOMIC DNA]</scope>
    <source>
        <strain evidence="11 12">IBRC-M 10256</strain>
    </source>
</reference>
<sequence>MYKVFYTNIDHFGGMDTSDWTQPPEEETTLESTPVGLVGGSLILLVSLLILVIGSFVYQISTTILLMTVSIVTTSVYVFYYDFSWEKMLRYGAAPLVGRITNVLLILMLIGALIGIWMISGTIPYLMYVGIQVLSPEFFLVSTALIVSVGALVTGTSFGSGATFGVALIGVAQGLGVPLPQTAGAVVMGAFFGDKLSPLSDTTVLAAGVSETDLFDHIRSMLYTTIPGYVIGLAVFLVVGLQYGGSAEPENITAMTQALQEAFSLSPLLLVPPIVLLVLSYRQYSTVPVLWIAILTAIPLAIYQGYDVTEIAGAMAAGPEVSTDVDTLNELVTRGGIESMTNIITVLIFAFLFAGQLEYTQTIGVIAESIRERFVRDDSGRLIFVTSLTSILGTLTTGAVQLSLIIPPIMFSKIYDRLEIDRTVLSRTIEDSGTVTAPIVPWNLAGLYFAGILGVPTLAYAPWTFICYLGPLFAWLYGFTDTFVFKTDDHPDTQ</sequence>
<evidence type="ECO:0000256" key="7">
    <source>
        <dbReference type="ARBA" id="ARBA00023136"/>
    </source>
</evidence>
<dbReference type="RefSeq" id="WP_382273764.1">
    <property type="nucleotide sequence ID" value="NZ_JBHSAQ010000001.1"/>
</dbReference>
<evidence type="ECO:0000256" key="8">
    <source>
        <dbReference type="ARBA" id="ARBA00038435"/>
    </source>
</evidence>
<dbReference type="AlphaFoldDB" id="A0ABD5NIV6"/>
<evidence type="ECO:0000256" key="5">
    <source>
        <dbReference type="ARBA" id="ARBA00022692"/>
    </source>
</evidence>
<feature type="transmembrane region" description="Helical" evidence="9">
    <location>
        <begin position="288"/>
        <end position="306"/>
    </location>
</feature>
<feature type="transmembrane region" description="Helical" evidence="9">
    <location>
        <begin position="263"/>
        <end position="281"/>
    </location>
</feature>
<dbReference type="InterPro" id="IPR004770">
    <property type="entry name" value="Na/H_antiport_NhaC"/>
</dbReference>